<sequence length="256" mass="28905">MSWLKLHPLSSLDTASQAGSDSDDKTNESRDCSDTESTYSNECASNRGYGTDDPLAVTRVLEQHGIPCCLVGIAALVFYGAGRVRDDWEICVPTELVGQAAELLQSEPYATQYHLVKPRGINHYFFLVPSIDMHIDCDPSNFTRSPRGLPYPKLDLCDVIDGTNVSEEWGENNLDLEGTNDVEWAKEKNRRGEGFGGKWAHSLFAWEGRRNKREMWQSLVRTKEDRLDWTKPKDVFITHHRVIGAPDPWAELSDMS</sequence>
<keyword evidence="3" id="KW-1185">Reference proteome</keyword>
<protein>
    <submittedName>
        <fullName evidence="2">Uncharacterized protein</fullName>
    </submittedName>
</protein>
<evidence type="ECO:0000313" key="3">
    <source>
        <dbReference type="Proteomes" id="UP000184300"/>
    </source>
</evidence>
<proteinExistence type="predicted"/>
<feature type="compositionally biased region" description="Polar residues" evidence="1">
    <location>
        <begin position="35"/>
        <end position="44"/>
    </location>
</feature>
<dbReference type="RefSeq" id="XP_022400413.1">
    <property type="nucleotide sequence ID" value="XM_022549052.1"/>
</dbReference>
<dbReference type="VEuPathDB" id="FungiDB:ASPGLDRAFT_66703"/>
<evidence type="ECO:0000313" key="2">
    <source>
        <dbReference type="EMBL" id="OJJ83715.1"/>
    </source>
</evidence>
<dbReference type="GeneID" id="34465312"/>
<dbReference type="AlphaFoldDB" id="A0A1L9VIL5"/>
<reference evidence="3" key="1">
    <citation type="journal article" date="2017" name="Genome Biol.">
        <title>Comparative genomics reveals high biological diversity and specific adaptations in the industrially and medically important fungal genus Aspergillus.</title>
        <authorList>
            <person name="de Vries R.P."/>
            <person name="Riley R."/>
            <person name="Wiebenga A."/>
            <person name="Aguilar-Osorio G."/>
            <person name="Amillis S."/>
            <person name="Uchima C.A."/>
            <person name="Anderluh G."/>
            <person name="Asadollahi M."/>
            <person name="Askin M."/>
            <person name="Barry K."/>
            <person name="Battaglia E."/>
            <person name="Bayram O."/>
            <person name="Benocci T."/>
            <person name="Braus-Stromeyer S.A."/>
            <person name="Caldana C."/>
            <person name="Canovas D."/>
            <person name="Cerqueira G.C."/>
            <person name="Chen F."/>
            <person name="Chen W."/>
            <person name="Choi C."/>
            <person name="Clum A."/>
            <person name="Dos Santos R.A."/>
            <person name="Damasio A.R."/>
            <person name="Diallinas G."/>
            <person name="Emri T."/>
            <person name="Fekete E."/>
            <person name="Flipphi M."/>
            <person name="Freyberg S."/>
            <person name="Gallo A."/>
            <person name="Gournas C."/>
            <person name="Habgood R."/>
            <person name="Hainaut M."/>
            <person name="Harispe M.L."/>
            <person name="Henrissat B."/>
            <person name="Hilden K.S."/>
            <person name="Hope R."/>
            <person name="Hossain A."/>
            <person name="Karabika E."/>
            <person name="Karaffa L."/>
            <person name="Karanyi Z."/>
            <person name="Krasevec N."/>
            <person name="Kuo A."/>
            <person name="Kusch H."/>
            <person name="LaButti K."/>
            <person name="Lagendijk E.L."/>
            <person name="Lapidus A."/>
            <person name="Levasseur A."/>
            <person name="Lindquist E."/>
            <person name="Lipzen A."/>
            <person name="Logrieco A.F."/>
            <person name="MacCabe A."/>
            <person name="Maekelae M.R."/>
            <person name="Malavazi I."/>
            <person name="Melin P."/>
            <person name="Meyer V."/>
            <person name="Mielnichuk N."/>
            <person name="Miskei M."/>
            <person name="Molnar A.P."/>
            <person name="Mule G."/>
            <person name="Ngan C.Y."/>
            <person name="Orejas M."/>
            <person name="Orosz E."/>
            <person name="Ouedraogo J.P."/>
            <person name="Overkamp K.M."/>
            <person name="Park H.-S."/>
            <person name="Perrone G."/>
            <person name="Piumi F."/>
            <person name="Punt P.J."/>
            <person name="Ram A.F."/>
            <person name="Ramon A."/>
            <person name="Rauscher S."/>
            <person name="Record E."/>
            <person name="Riano-Pachon D.M."/>
            <person name="Robert V."/>
            <person name="Roehrig J."/>
            <person name="Ruller R."/>
            <person name="Salamov A."/>
            <person name="Salih N.S."/>
            <person name="Samson R.A."/>
            <person name="Sandor E."/>
            <person name="Sanguinetti M."/>
            <person name="Schuetze T."/>
            <person name="Sepcic K."/>
            <person name="Shelest E."/>
            <person name="Sherlock G."/>
            <person name="Sophianopoulou V."/>
            <person name="Squina F.M."/>
            <person name="Sun H."/>
            <person name="Susca A."/>
            <person name="Todd R.B."/>
            <person name="Tsang A."/>
            <person name="Unkles S.E."/>
            <person name="van de Wiele N."/>
            <person name="van Rossen-Uffink D."/>
            <person name="Oliveira J.V."/>
            <person name="Vesth T.C."/>
            <person name="Visser J."/>
            <person name="Yu J.-H."/>
            <person name="Zhou M."/>
            <person name="Andersen M.R."/>
            <person name="Archer D.B."/>
            <person name="Baker S.E."/>
            <person name="Benoit I."/>
            <person name="Brakhage A.A."/>
            <person name="Braus G.H."/>
            <person name="Fischer R."/>
            <person name="Frisvad J.C."/>
            <person name="Goldman G.H."/>
            <person name="Houbraken J."/>
            <person name="Oakley B."/>
            <person name="Pocsi I."/>
            <person name="Scazzocchio C."/>
            <person name="Seiboth B."/>
            <person name="vanKuyk P.A."/>
            <person name="Wortman J."/>
            <person name="Dyer P.S."/>
            <person name="Grigoriev I.V."/>
        </authorList>
    </citation>
    <scope>NUCLEOTIDE SEQUENCE [LARGE SCALE GENOMIC DNA]</scope>
    <source>
        <strain evidence="3">CBS 516.65</strain>
    </source>
</reference>
<name>A0A1L9VIL5_ASPGL</name>
<dbReference type="OrthoDB" id="3259529at2759"/>
<feature type="region of interest" description="Disordered" evidence="1">
    <location>
        <begin position="1"/>
        <end position="45"/>
    </location>
</feature>
<accession>A0A1L9VIL5</accession>
<organism evidence="2 3">
    <name type="scientific">Aspergillus glaucus CBS 516.65</name>
    <dbReference type="NCBI Taxonomy" id="1160497"/>
    <lineage>
        <taxon>Eukaryota</taxon>
        <taxon>Fungi</taxon>
        <taxon>Dikarya</taxon>
        <taxon>Ascomycota</taxon>
        <taxon>Pezizomycotina</taxon>
        <taxon>Eurotiomycetes</taxon>
        <taxon>Eurotiomycetidae</taxon>
        <taxon>Eurotiales</taxon>
        <taxon>Aspergillaceae</taxon>
        <taxon>Aspergillus</taxon>
        <taxon>Aspergillus subgen. Aspergillus</taxon>
    </lineage>
</organism>
<dbReference type="EMBL" id="KV878898">
    <property type="protein sequence ID" value="OJJ83715.1"/>
    <property type="molecule type" value="Genomic_DNA"/>
</dbReference>
<feature type="compositionally biased region" description="Basic and acidic residues" evidence="1">
    <location>
        <begin position="22"/>
        <end position="33"/>
    </location>
</feature>
<feature type="compositionally biased region" description="Polar residues" evidence="1">
    <location>
        <begin position="11"/>
        <end position="20"/>
    </location>
</feature>
<dbReference type="Proteomes" id="UP000184300">
    <property type="component" value="Unassembled WGS sequence"/>
</dbReference>
<gene>
    <name evidence="2" type="ORF">ASPGLDRAFT_66703</name>
</gene>
<evidence type="ECO:0000256" key="1">
    <source>
        <dbReference type="SAM" id="MobiDB-lite"/>
    </source>
</evidence>